<keyword evidence="4" id="KW-0479">Metal-binding</keyword>
<evidence type="ECO:0000313" key="12">
    <source>
        <dbReference type="EMBL" id="VVU95136.1"/>
    </source>
</evidence>
<reference evidence="12" key="1">
    <citation type="submission" date="2019-09" db="EMBL/GenBank/DDBJ databases">
        <authorList>
            <person name="Needham M D."/>
        </authorList>
    </citation>
    <scope>NUCLEOTIDE SEQUENCE</scope>
</reference>
<proteinExistence type="inferred from homology"/>
<dbReference type="PROSITE" id="PS00143">
    <property type="entry name" value="INSULINASE"/>
    <property type="match status" value="1"/>
</dbReference>
<evidence type="ECO:0000256" key="6">
    <source>
        <dbReference type="ARBA" id="ARBA00022833"/>
    </source>
</evidence>
<evidence type="ECO:0000259" key="9">
    <source>
        <dbReference type="Pfam" id="PF05193"/>
    </source>
</evidence>
<gene>
    <name evidence="12" type="ORF">CPAV1605_861</name>
</gene>
<keyword evidence="7" id="KW-0482">Metalloprotease</keyword>
<dbReference type="GO" id="GO:0046872">
    <property type="term" value="F:metal ion binding"/>
    <property type="evidence" value="ECO:0007669"/>
    <property type="project" value="UniProtKB-KW"/>
</dbReference>
<evidence type="ECO:0000256" key="7">
    <source>
        <dbReference type="ARBA" id="ARBA00023049"/>
    </source>
</evidence>
<evidence type="ECO:0000256" key="2">
    <source>
        <dbReference type="ARBA" id="ARBA00007261"/>
    </source>
</evidence>
<evidence type="ECO:0000256" key="1">
    <source>
        <dbReference type="ARBA" id="ARBA00001947"/>
    </source>
</evidence>
<dbReference type="FunFam" id="3.30.830.10:FF:000012">
    <property type="entry name" value="Protease 3"/>
    <property type="match status" value="1"/>
</dbReference>
<keyword evidence="3" id="KW-0645">Protease</keyword>
<evidence type="ECO:0000259" key="8">
    <source>
        <dbReference type="Pfam" id="PF00675"/>
    </source>
</evidence>
<dbReference type="InterPro" id="IPR001431">
    <property type="entry name" value="Pept_M16_Zn_BS"/>
</dbReference>
<keyword evidence="6" id="KW-0862">Zinc</keyword>
<dbReference type="InterPro" id="IPR011249">
    <property type="entry name" value="Metalloenz_LuxS/M16"/>
</dbReference>
<dbReference type="SUPFAM" id="SSF63411">
    <property type="entry name" value="LuxS/MPP-like metallohydrolase"/>
    <property type="match status" value="4"/>
</dbReference>
<evidence type="ECO:0000256" key="5">
    <source>
        <dbReference type="ARBA" id="ARBA00022801"/>
    </source>
</evidence>
<dbReference type="InterPro" id="IPR011765">
    <property type="entry name" value="Pept_M16_N"/>
</dbReference>
<feature type="domain" description="Peptidase M16 middle/third" evidence="10">
    <location>
        <begin position="368"/>
        <end position="631"/>
    </location>
</feature>
<feature type="domain" description="Peptidase M16 C-terminal" evidence="9">
    <location>
        <begin position="182"/>
        <end position="345"/>
    </location>
</feature>
<dbReference type="FunFam" id="3.30.830.10:FF:000005">
    <property type="entry name" value="nardilysin isoform X1"/>
    <property type="match status" value="1"/>
</dbReference>
<dbReference type="Pfam" id="PF05193">
    <property type="entry name" value="Peptidase_M16_C"/>
    <property type="match status" value="1"/>
</dbReference>
<dbReference type="PANTHER" id="PTHR43690:SF18">
    <property type="entry name" value="INSULIN-DEGRADING ENZYME-RELATED"/>
    <property type="match status" value="1"/>
</dbReference>
<dbReference type="InterPro" id="IPR007863">
    <property type="entry name" value="Peptidase_M16_C"/>
</dbReference>
<dbReference type="InterPro" id="IPR054734">
    <property type="entry name" value="PqqF-like_C_4"/>
</dbReference>
<dbReference type="Pfam" id="PF00675">
    <property type="entry name" value="Peptidase_M16"/>
    <property type="match status" value="1"/>
</dbReference>
<dbReference type="Pfam" id="PF22456">
    <property type="entry name" value="PqqF-like_C_4"/>
    <property type="match status" value="1"/>
</dbReference>
<dbReference type="InterPro" id="IPR050626">
    <property type="entry name" value="Peptidase_M16"/>
</dbReference>
<dbReference type="GO" id="GO:0004222">
    <property type="term" value="F:metalloendopeptidase activity"/>
    <property type="evidence" value="ECO:0007669"/>
    <property type="project" value="InterPro"/>
</dbReference>
<dbReference type="EMBL" id="CABVLZ010000003">
    <property type="protein sequence ID" value="VVU95136.1"/>
    <property type="molecule type" value="Genomic_DNA"/>
</dbReference>
<sequence>MTSIQKPIIDKRIYKYIKLKNGIKTLLVSDPETEKSGIALNVNVGSFSDPKDFPGLAHFLEHMLFMGTEKFPDENYFELKLNEWGGSYNAYTDSERTVYFLELFNENYQEIVDIFSRFFIDPLMKKDSVGREINAVDSENNKNLESDYWRVDQLIRSFSNPNSPFHKFGTGNLSTLSKPKIREELLKFHEKYYSSNIMELVMISNKDINEIEKMAEDYFKDVKNKNVTINYNYNQLPFDEEFPINRSFLVKSVQDKDTLLLLWQLPNQSKNYKKKSLQIISSLLGDENKNSILYSLKEQGLVNSLFSGEYDQEYNYCLYSLRLSLSNQGLNEIDYIISVIYKYIDILLNMETWQRFGDEYKKIGKINFDYQEKDDVSNYCTNLVVNMEKYKTDDVLSGPYLIDEIDGNNIRELLTYFRRDNMMTLIGKNNLEDKRKPMKEKYYGTKYLTIPNPKVINTDDISLILPPLNNYIPTNLKLLKGKSQDKLKEVFRDDKIEIWNCFNTQFSQPLDIYWIQIISPEFNKSTKNFLMTSIIKDLWIDYLTPLLYNAIETGYEYILSFVPYNNSIIIEIKGFSQNISLIMKDIMTTINNFHDKFDKVKFKLAKDKLEKHLGNIPLLPPWQLVTYYLESEWIEGFRDFNTLLKSIEDVTFNDIKEFYPSLMQKTYIKCVNGGNLKNTDLLNMEPFVAKSPLKDFDSLAKINPKYGEYIYYNKNKEDINEAIGIFYNIGEYSFSKIAKMIMYITIAREPFFDQLRTKEQLGYLVRCANHNFLNNYGVLQQIQSSVKDCDYLEKRIETFNKDFHKELKGITDEAFNTYKETVINMIMEKDENISELVNRLIKEVFLERYIFNRKEKMKKAVSKLIKEDIYKFSKKYIRGNKEIIIIKNKKSKQNKN</sequence>
<dbReference type="GO" id="GO:0006508">
    <property type="term" value="P:proteolysis"/>
    <property type="evidence" value="ECO:0007669"/>
    <property type="project" value="UniProtKB-KW"/>
</dbReference>
<comment type="similarity">
    <text evidence="2">Belongs to the peptidase M16 family.</text>
</comment>
<evidence type="ECO:0000259" key="11">
    <source>
        <dbReference type="Pfam" id="PF22456"/>
    </source>
</evidence>
<name>A0A5E8CJ26_9ZZZZ</name>
<dbReference type="Pfam" id="PF16187">
    <property type="entry name" value="Peptidase_M16_M"/>
    <property type="match status" value="1"/>
</dbReference>
<dbReference type="GO" id="GO:0005737">
    <property type="term" value="C:cytoplasm"/>
    <property type="evidence" value="ECO:0007669"/>
    <property type="project" value="UniProtKB-ARBA"/>
</dbReference>
<protein>
    <submittedName>
        <fullName evidence="12">Middle or third domain of peptidase_M16</fullName>
    </submittedName>
</protein>
<dbReference type="Gene3D" id="3.30.830.10">
    <property type="entry name" value="Metalloenzyme, LuxS/M16 peptidase-like"/>
    <property type="match status" value="4"/>
</dbReference>
<evidence type="ECO:0000256" key="4">
    <source>
        <dbReference type="ARBA" id="ARBA00022723"/>
    </source>
</evidence>
<dbReference type="AlphaFoldDB" id="A0A5E8CJ26"/>
<dbReference type="PANTHER" id="PTHR43690">
    <property type="entry name" value="NARDILYSIN"/>
    <property type="match status" value="1"/>
</dbReference>
<evidence type="ECO:0000259" key="10">
    <source>
        <dbReference type="Pfam" id="PF16187"/>
    </source>
</evidence>
<dbReference type="InterPro" id="IPR032632">
    <property type="entry name" value="Peptidase_M16_M"/>
</dbReference>
<accession>A0A5E8CJ26</accession>
<feature type="domain" description="Peptidase M16 N-terminal" evidence="8">
    <location>
        <begin position="25"/>
        <end position="161"/>
    </location>
</feature>
<organism evidence="12">
    <name type="scientific">seawater metagenome</name>
    <dbReference type="NCBI Taxonomy" id="1561972"/>
    <lineage>
        <taxon>unclassified sequences</taxon>
        <taxon>metagenomes</taxon>
        <taxon>ecological metagenomes</taxon>
    </lineage>
</organism>
<comment type="cofactor">
    <cofactor evidence="1">
        <name>Zn(2+)</name>
        <dbReference type="ChEBI" id="CHEBI:29105"/>
    </cofactor>
</comment>
<keyword evidence="5" id="KW-0378">Hydrolase</keyword>
<evidence type="ECO:0000256" key="3">
    <source>
        <dbReference type="ARBA" id="ARBA00022670"/>
    </source>
</evidence>
<feature type="domain" description="Coenzyme PQQ synthesis protein F-like C-terminal lobe" evidence="11">
    <location>
        <begin position="746"/>
        <end position="840"/>
    </location>
</feature>